<gene>
    <name evidence="2" type="ORF">CYLTODRAFT_492949</name>
</gene>
<accession>A0A0D7B369</accession>
<evidence type="ECO:0000313" key="2">
    <source>
        <dbReference type="EMBL" id="KIY64619.1"/>
    </source>
</evidence>
<name>A0A0D7B369_9AGAR</name>
<organism evidence="2 3">
    <name type="scientific">Cylindrobasidium torrendii FP15055 ss-10</name>
    <dbReference type="NCBI Taxonomy" id="1314674"/>
    <lineage>
        <taxon>Eukaryota</taxon>
        <taxon>Fungi</taxon>
        <taxon>Dikarya</taxon>
        <taxon>Basidiomycota</taxon>
        <taxon>Agaricomycotina</taxon>
        <taxon>Agaricomycetes</taxon>
        <taxon>Agaricomycetidae</taxon>
        <taxon>Agaricales</taxon>
        <taxon>Marasmiineae</taxon>
        <taxon>Physalacriaceae</taxon>
        <taxon>Cylindrobasidium</taxon>
    </lineage>
</organism>
<reference evidence="2 3" key="1">
    <citation type="journal article" date="2015" name="Fungal Genet. Biol.">
        <title>Evolution of novel wood decay mechanisms in Agaricales revealed by the genome sequences of Fistulina hepatica and Cylindrobasidium torrendii.</title>
        <authorList>
            <person name="Floudas D."/>
            <person name="Held B.W."/>
            <person name="Riley R."/>
            <person name="Nagy L.G."/>
            <person name="Koehler G."/>
            <person name="Ransdell A.S."/>
            <person name="Younus H."/>
            <person name="Chow J."/>
            <person name="Chiniquy J."/>
            <person name="Lipzen A."/>
            <person name="Tritt A."/>
            <person name="Sun H."/>
            <person name="Haridas S."/>
            <person name="LaButti K."/>
            <person name="Ohm R.A."/>
            <person name="Kues U."/>
            <person name="Blanchette R.A."/>
            <person name="Grigoriev I.V."/>
            <person name="Minto R.E."/>
            <person name="Hibbett D.S."/>
        </authorList>
    </citation>
    <scope>NUCLEOTIDE SEQUENCE [LARGE SCALE GENOMIC DNA]</scope>
    <source>
        <strain evidence="2 3">FP15055 ss-10</strain>
    </source>
</reference>
<proteinExistence type="predicted"/>
<feature type="compositionally biased region" description="Polar residues" evidence="1">
    <location>
        <begin position="196"/>
        <end position="212"/>
    </location>
</feature>
<dbReference type="Proteomes" id="UP000054007">
    <property type="component" value="Unassembled WGS sequence"/>
</dbReference>
<evidence type="ECO:0000256" key="1">
    <source>
        <dbReference type="SAM" id="MobiDB-lite"/>
    </source>
</evidence>
<dbReference type="EMBL" id="KN880626">
    <property type="protein sequence ID" value="KIY64619.1"/>
    <property type="molecule type" value="Genomic_DNA"/>
</dbReference>
<evidence type="ECO:0000313" key="3">
    <source>
        <dbReference type="Proteomes" id="UP000054007"/>
    </source>
</evidence>
<sequence>MLHGSEDLSFSPVLYEGVEIKLSQRTTAAEDLECYGRLFAGDSEKSLDSDVNKIRVQPMIQWWFNKYAVRFVPEDAVIHEILDFFTRNSRCDVYERRRFDQVPTLSNAVYSLAHMLSRKLDRRRPSLSYSPPCYWQCHGAQIPTHHAPQIPVDCPSLSCTSSCERHHRHHSRIFVAYRLRPGKVPRGCPVRLERPSSLSMPTTPRGSQTFLS</sequence>
<dbReference type="AlphaFoldDB" id="A0A0D7B369"/>
<protein>
    <submittedName>
        <fullName evidence="2">Uncharacterized protein</fullName>
    </submittedName>
</protein>
<feature type="region of interest" description="Disordered" evidence="1">
    <location>
        <begin position="190"/>
        <end position="212"/>
    </location>
</feature>
<keyword evidence="3" id="KW-1185">Reference proteome</keyword>